<name>A0A9D1NQ34_9FIRM</name>
<reference evidence="7" key="1">
    <citation type="submission" date="2020-10" db="EMBL/GenBank/DDBJ databases">
        <authorList>
            <person name="Gilroy R."/>
        </authorList>
    </citation>
    <scope>NUCLEOTIDE SEQUENCE</scope>
    <source>
        <strain evidence="7">1370</strain>
    </source>
</reference>
<dbReference type="GO" id="GO:0005737">
    <property type="term" value="C:cytoplasm"/>
    <property type="evidence" value="ECO:0007669"/>
    <property type="project" value="UniProtKB-SubCell"/>
</dbReference>
<evidence type="ECO:0000256" key="1">
    <source>
        <dbReference type="ARBA" id="ARBA00009741"/>
    </source>
</evidence>
<dbReference type="InterPro" id="IPR029063">
    <property type="entry name" value="SAM-dependent_MTases_sf"/>
</dbReference>
<comment type="function">
    <text evidence="6">Methylates ribosomal protein L11.</text>
</comment>
<comment type="catalytic activity">
    <reaction evidence="6">
        <text>L-lysyl-[protein] + 3 S-adenosyl-L-methionine = N(6),N(6),N(6)-trimethyl-L-lysyl-[protein] + 3 S-adenosyl-L-homocysteine + 3 H(+)</text>
        <dbReference type="Rhea" id="RHEA:54192"/>
        <dbReference type="Rhea" id="RHEA-COMP:9752"/>
        <dbReference type="Rhea" id="RHEA-COMP:13826"/>
        <dbReference type="ChEBI" id="CHEBI:15378"/>
        <dbReference type="ChEBI" id="CHEBI:29969"/>
        <dbReference type="ChEBI" id="CHEBI:57856"/>
        <dbReference type="ChEBI" id="CHEBI:59789"/>
        <dbReference type="ChEBI" id="CHEBI:61961"/>
    </reaction>
</comment>
<evidence type="ECO:0000256" key="4">
    <source>
        <dbReference type="ARBA" id="ARBA00022679"/>
    </source>
</evidence>
<evidence type="ECO:0000256" key="6">
    <source>
        <dbReference type="HAMAP-Rule" id="MF_00735"/>
    </source>
</evidence>
<dbReference type="PIRSF" id="PIRSF000401">
    <property type="entry name" value="RPL11_MTase"/>
    <property type="match status" value="1"/>
</dbReference>
<dbReference type="Gene3D" id="3.40.50.150">
    <property type="entry name" value="Vaccinia Virus protein VP39"/>
    <property type="match status" value="1"/>
</dbReference>
<dbReference type="AlphaFoldDB" id="A0A9D1NQ34"/>
<dbReference type="InterPro" id="IPR050078">
    <property type="entry name" value="Ribosomal_L11_MeTrfase_PrmA"/>
</dbReference>
<dbReference type="NCBIfam" id="TIGR00406">
    <property type="entry name" value="prmA"/>
    <property type="match status" value="1"/>
</dbReference>
<feature type="binding site" evidence="6">
    <location>
        <position position="208"/>
    </location>
    <ligand>
        <name>S-adenosyl-L-methionine</name>
        <dbReference type="ChEBI" id="CHEBI:59789"/>
    </ligand>
</feature>
<proteinExistence type="inferred from homology"/>
<keyword evidence="7" id="KW-0687">Ribonucleoprotein</keyword>
<reference evidence="7" key="2">
    <citation type="journal article" date="2021" name="PeerJ">
        <title>Extensive microbial diversity within the chicken gut microbiome revealed by metagenomics and culture.</title>
        <authorList>
            <person name="Gilroy R."/>
            <person name="Ravi A."/>
            <person name="Getino M."/>
            <person name="Pursley I."/>
            <person name="Horton D.L."/>
            <person name="Alikhan N.F."/>
            <person name="Baker D."/>
            <person name="Gharbi K."/>
            <person name="Hall N."/>
            <person name="Watson M."/>
            <person name="Adriaenssens E.M."/>
            <person name="Foster-Nyarko E."/>
            <person name="Jarju S."/>
            <person name="Secka A."/>
            <person name="Antonio M."/>
            <person name="Oren A."/>
            <person name="Chaudhuri R.R."/>
            <person name="La Ragione R."/>
            <person name="Hildebrand F."/>
            <person name="Pallen M.J."/>
        </authorList>
    </citation>
    <scope>NUCLEOTIDE SEQUENCE</scope>
    <source>
        <strain evidence="7">1370</strain>
    </source>
</reference>
<gene>
    <name evidence="6 7" type="primary">prmA</name>
    <name evidence="7" type="ORF">IAD28_02210</name>
</gene>
<dbReference type="GO" id="GO:0008276">
    <property type="term" value="F:protein methyltransferase activity"/>
    <property type="evidence" value="ECO:0007669"/>
    <property type="project" value="UniProtKB-UniRule"/>
</dbReference>
<evidence type="ECO:0000256" key="5">
    <source>
        <dbReference type="ARBA" id="ARBA00022691"/>
    </source>
</evidence>
<comment type="similarity">
    <text evidence="1 6">Belongs to the methyltransferase superfamily. PrmA family.</text>
</comment>
<dbReference type="EC" id="2.1.1.-" evidence="6"/>
<feature type="binding site" evidence="6">
    <location>
        <position position="258"/>
    </location>
    <ligand>
        <name>S-adenosyl-L-methionine</name>
        <dbReference type="ChEBI" id="CHEBI:59789"/>
    </ligand>
</feature>
<feature type="binding site" evidence="6">
    <location>
        <position position="165"/>
    </location>
    <ligand>
        <name>S-adenosyl-L-methionine</name>
        <dbReference type="ChEBI" id="CHEBI:59789"/>
    </ligand>
</feature>
<protein>
    <recommendedName>
        <fullName evidence="6">Ribosomal protein L11 methyltransferase</fullName>
        <shortName evidence="6">L11 Mtase</shortName>
        <ecNumber evidence="6">2.1.1.-</ecNumber>
    </recommendedName>
</protein>
<accession>A0A9D1NQ34</accession>
<dbReference type="SUPFAM" id="SSF53335">
    <property type="entry name" value="S-adenosyl-L-methionine-dependent methyltransferases"/>
    <property type="match status" value="1"/>
</dbReference>
<dbReference type="InterPro" id="IPR004498">
    <property type="entry name" value="Ribosomal_PrmA_MeTrfase"/>
</dbReference>
<sequence length="325" mass="35325">MDWKELRIITNHQGIEPLGAMLIANGIESFVINDPDEVRQLESEKSPAWDYFGDEVYEALGDKTYIAVYIADDESGLTDLEAVNASVESLRAASKEESLGPLEIICRSVKDEDWANNWKKYFKPLEIGKRLLIKPSWEELPPDCCRTVITLDPALSFGTGRHDTTRLCLELLEKTLAPGDGVCDIGCGSGIIFIAAMLLGAKSASAVDISEDAVRASAMNAEENLISPDSFRVLHGDIVKDTALRAELGSGYDLVAANIVADVLISMKDIFPGLLKPGGRLLVSGIIDSRRDEVIASLENSGFELLELISSNMWSAAVLRHKGGS</sequence>
<dbReference type="HAMAP" id="MF_00735">
    <property type="entry name" value="Methyltr_PrmA"/>
    <property type="match status" value="1"/>
</dbReference>
<dbReference type="Pfam" id="PF06325">
    <property type="entry name" value="PrmA"/>
    <property type="match status" value="1"/>
</dbReference>
<evidence type="ECO:0000313" key="7">
    <source>
        <dbReference type="EMBL" id="HIV10493.1"/>
    </source>
</evidence>
<dbReference type="PANTHER" id="PTHR43648">
    <property type="entry name" value="ELECTRON TRANSFER FLAVOPROTEIN BETA SUBUNIT LYSINE METHYLTRANSFERASE"/>
    <property type="match status" value="1"/>
</dbReference>
<keyword evidence="4 6" id="KW-0808">Transferase</keyword>
<dbReference type="PANTHER" id="PTHR43648:SF1">
    <property type="entry name" value="ELECTRON TRANSFER FLAVOPROTEIN BETA SUBUNIT LYSINE METHYLTRANSFERASE"/>
    <property type="match status" value="1"/>
</dbReference>
<comment type="subcellular location">
    <subcellularLocation>
        <location evidence="6">Cytoplasm</location>
    </subcellularLocation>
</comment>
<feature type="binding site" evidence="6">
    <location>
        <position position="186"/>
    </location>
    <ligand>
        <name>S-adenosyl-L-methionine</name>
        <dbReference type="ChEBI" id="CHEBI:59789"/>
    </ligand>
</feature>
<dbReference type="EMBL" id="DVOL01000030">
    <property type="protein sequence ID" value="HIV10493.1"/>
    <property type="molecule type" value="Genomic_DNA"/>
</dbReference>
<evidence type="ECO:0000256" key="2">
    <source>
        <dbReference type="ARBA" id="ARBA00022490"/>
    </source>
</evidence>
<evidence type="ECO:0000313" key="8">
    <source>
        <dbReference type="Proteomes" id="UP000823960"/>
    </source>
</evidence>
<dbReference type="Proteomes" id="UP000823960">
    <property type="component" value="Unassembled WGS sequence"/>
</dbReference>
<comment type="caution">
    <text evidence="7">The sequence shown here is derived from an EMBL/GenBank/DDBJ whole genome shotgun (WGS) entry which is preliminary data.</text>
</comment>
<keyword evidence="2 6" id="KW-0963">Cytoplasm</keyword>
<keyword evidence="5 6" id="KW-0949">S-adenosyl-L-methionine</keyword>
<keyword evidence="7" id="KW-0689">Ribosomal protein</keyword>
<keyword evidence="3 6" id="KW-0489">Methyltransferase</keyword>
<organism evidence="7 8">
    <name type="scientific">Candidatus Faeciplasma avium</name>
    <dbReference type="NCBI Taxonomy" id="2840798"/>
    <lineage>
        <taxon>Bacteria</taxon>
        <taxon>Bacillati</taxon>
        <taxon>Bacillota</taxon>
        <taxon>Clostridia</taxon>
        <taxon>Eubacteriales</taxon>
        <taxon>Oscillospiraceae</taxon>
        <taxon>Oscillospiraceae incertae sedis</taxon>
        <taxon>Candidatus Faeciplasma</taxon>
    </lineage>
</organism>
<dbReference type="GO" id="GO:0005840">
    <property type="term" value="C:ribosome"/>
    <property type="evidence" value="ECO:0007669"/>
    <property type="project" value="UniProtKB-KW"/>
</dbReference>
<dbReference type="GO" id="GO:0032259">
    <property type="term" value="P:methylation"/>
    <property type="evidence" value="ECO:0007669"/>
    <property type="project" value="UniProtKB-KW"/>
</dbReference>
<dbReference type="CDD" id="cd02440">
    <property type="entry name" value="AdoMet_MTases"/>
    <property type="match status" value="1"/>
</dbReference>
<evidence type="ECO:0000256" key="3">
    <source>
        <dbReference type="ARBA" id="ARBA00022603"/>
    </source>
</evidence>